<feature type="region of interest" description="Disordered" evidence="1">
    <location>
        <begin position="80"/>
        <end position="114"/>
    </location>
</feature>
<dbReference type="AlphaFoldDB" id="V5B6E1"/>
<name>V5B6E1_TRYCR</name>
<dbReference type="VEuPathDB" id="TriTrypDB:TCDM_10872"/>
<accession>V5B6E1</accession>
<reference evidence="2 3" key="1">
    <citation type="journal article" date="2014" name="Genome Announc.">
        <title>Trypanosoma cruzi Clone Dm28c Draft Genome Sequence.</title>
        <authorList>
            <person name="Grisard E.C."/>
            <person name="Teixeira S.M."/>
            <person name="de Almeida L.G."/>
            <person name="Stoco P.H."/>
            <person name="Gerber A.L."/>
            <person name="Talavera-Lopez C."/>
            <person name="Lima O.C."/>
            <person name="Andersson B."/>
            <person name="de Vasconcelos A.T."/>
        </authorList>
    </citation>
    <scope>NUCLEOTIDE SEQUENCE [LARGE SCALE GENOMIC DNA]</scope>
    <source>
        <strain evidence="2 3">Dm28c</strain>
    </source>
</reference>
<evidence type="ECO:0000256" key="1">
    <source>
        <dbReference type="SAM" id="MobiDB-lite"/>
    </source>
</evidence>
<proteinExistence type="predicted"/>
<organism evidence="2 3">
    <name type="scientific">Trypanosoma cruzi Dm28c</name>
    <dbReference type="NCBI Taxonomy" id="1416333"/>
    <lineage>
        <taxon>Eukaryota</taxon>
        <taxon>Discoba</taxon>
        <taxon>Euglenozoa</taxon>
        <taxon>Kinetoplastea</taxon>
        <taxon>Metakinetoplastina</taxon>
        <taxon>Trypanosomatida</taxon>
        <taxon>Trypanosomatidae</taxon>
        <taxon>Trypanosoma</taxon>
        <taxon>Schizotrypanum</taxon>
    </lineage>
</organism>
<gene>
    <name evidence="2" type="ORF">TCDM_10872</name>
</gene>
<dbReference type="EMBL" id="AYLP01000275">
    <property type="protein sequence ID" value="ESS61532.1"/>
    <property type="molecule type" value="Genomic_DNA"/>
</dbReference>
<sequence>MATEEDNSRHTQPPACTAKEAFKFTAMCISCVCACRNTKQKSRKNEAEYVEGRTKCTAEVHDRNKEKKTAQAHDIALRKKQRPFIKKINENKKKTHPHPSTPSHFGKMKKERRK</sequence>
<dbReference type="Proteomes" id="UP000017861">
    <property type="component" value="Unassembled WGS sequence"/>
</dbReference>
<protein>
    <submittedName>
        <fullName evidence="2">Uncharacterized protein</fullName>
    </submittedName>
</protein>
<evidence type="ECO:0000313" key="2">
    <source>
        <dbReference type="EMBL" id="ESS61532.1"/>
    </source>
</evidence>
<evidence type="ECO:0000313" key="3">
    <source>
        <dbReference type="Proteomes" id="UP000017861"/>
    </source>
</evidence>
<comment type="caution">
    <text evidence="2">The sequence shown here is derived from an EMBL/GenBank/DDBJ whole genome shotgun (WGS) entry which is preliminary data.</text>
</comment>